<evidence type="ECO:0000313" key="19">
    <source>
        <dbReference type="EMBL" id="KAF5952434.1"/>
    </source>
</evidence>
<evidence type="ECO:0000256" key="9">
    <source>
        <dbReference type="ARBA" id="ARBA00022967"/>
    </source>
</evidence>
<evidence type="ECO:0000313" key="20">
    <source>
        <dbReference type="Proteomes" id="UP000593564"/>
    </source>
</evidence>
<keyword evidence="8 15" id="KW-0460">Magnesium</keyword>
<feature type="binding site" evidence="14">
    <location>
        <position position="576"/>
    </location>
    <ligand>
        <name>ATP</name>
        <dbReference type="ChEBI" id="CHEBI:30616"/>
    </ligand>
</feature>
<feature type="binding site" evidence="14">
    <location>
        <position position="303"/>
    </location>
    <ligand>
        <name>ATP</name>
        <dbReference type="ChEBI" id="CHEBI:30616"/>
    </ligand>
</feature>
<comment type="similarity">
    <text evidence="3 16">Belongs to the cation transport ATPase (P-type) (TC 3.A.3) family. Type IV subfamily.</text>
</comment>
<dbReference type="GO" id="GO:0005524">
    <property type="term" value="F:ATP binding"/>
    <property type="evidence" value="ECO:0007669"/>
    <property type="project" value="UniProtKB-UniRule"/>
</dbReference>
<evidence type="ECO:0000256" key="4">
    <source>
        <dbReference type="ARBA" id="ARBA00022692"/>
    </source>
</evidence>
<dbReference type="SFLD" id="SFLDS00003">
    <property type="entry name" value="Haloacid_Dehalogenase"/>
    <property type="match status" value="1"/>
</dbReference>
<comment type="subcellular location">
    <subcellularLocation>
        <location evidence="2">Endomembrane system</location>
    </subcellularLocation>
    <subcellularLocation>
        <location evidence="1 16">Membrane</location>
        <topology evidence="1 16">Multi-pass membrane protein</topology>
    </subcellularLocation>
</comment>
<keyword evidence="5 15" id="KW-0479">Metal-binding</keyword>
<sequence length="997" mass="111281">MLMRTIGGTWSDRIENNRLATVLVNDQFQEKKWKDIQVGEIIKIVANQTIPCDMVLLSTSDPTGVAYVQTINLDGESNLKTRYAKQETVSKVPEKEKISGVRNLTGTYMDSMQTWKLMGNGFLLDHLILFSVAVRSRTLAWALGVAVYTGEETKAMLNNSRAPSKRSRIETRMNWEITLLLVFLVTLCTVVCICASVWLVRHKHELDYLPFFRKADFSTGEETDYNYYGWGMEVFFTFLMSVILFQIMIPISLYISMELVRVGQAYFMIRDSQMYDEASDSRFQCRASNINEDLGQVKYIFSDKTGTLTENKMEFECASIWGVDYSSGKTSSQEEQVGYTAQVGGQVLRPKMKVKVDPELLYLSKSGKHTIEGKHVHDFFLTLAACNTIVPLIVETSDPTLSLIDYQGESADEQALVYAAAAYGFTLIERTSGHTVIDVQGERQRFNVLGLHEFDSDRKRMSVILGFPDKSVKVFVKGADTTMFSVIDKSLNLNNPCCGNAGTKFSELEQWQSSYETASTALIGRAALLRKVASNVENSLIILGASGIEDKLQKGVPEAVESLRVAGIKVWVLTGDKQETAISIGYSSRLLTSKMTQIVINSNSKESCKKSLEDALIMSKKFMTVSGAVHNNTEGNSGAGASSLALVIDGTSLVYILETELDDQLFQLASKCSVVLCCRVAPLQKAGIVALVKNKTNDMTLAIADGTNDVSMIQMADLGVGISGQAGRQAVMASDFSMGQFRFLVPLLLVHGHWNYQRMGYMILYNFYRNAVYTLFTGFTLTTAITEWSSGLYSVIYTSFPTIFVGILDKDLSRMTLIRYPQLYGAGQRGESYNAKLFWITMADTLWQSVAAFFLPLIVYWHSTIDGSSLGDLWTLAVVILVNIHLAMDVIQWTWITHTAVWGSIVATFICVLVIDAIPVLPGYWAIVHLAQTGLFWLCLLGIPIGALIPRFVVKFFVQCYRADDIQIAREAEKFRGFREFEGAKIEMNPIFDSPRR</sequence>
<reference evidence="20" key="1">
    <citation type="journal article" date="2020" name="Nat. Commun.">
        <title>Genome assembly of wild tea tree DASZ reveals pedigree and selection history of tea varieties.</title>
        <authorList>
            <person name="Zhang W."/>
            <person name="Zhang Y."/>
            <person name="Qiu H."/>
            <person name="Guo Y."/>
            <person name="Wan H."/>
            <person name="Zhang X."/>
            <person name="Scossa F."/>
            <person name="Alseekh S."/>
            <person name="Zhang Q."/>
            <person name="Wang P."/>
            <person name="Xu L."/>
            <person name="Schmidt M.H."/>
            <person name="Jia X."/>
            <person name="Li D."/>
            <person name="Zhu A."/>
            <person name="Guo F."/>
            <person name="Chen W."/>
            <person name="Ni D."/>
            <person name="Usadel B."/>
            <person name="Fernie A.R."/>
            <person name="Wen W."/>
        </authorList>
    </citation>
    <scope>NUCLEOTIDE SEQUENCE [LARGE SCALE GENOMIC DNA]</scope>
    <source>
        <strain evidence="20">cv. G240</strain>
    </source>
</reference>
<keyword evidence="9 16" id="KW-1278">Translocase</keyword>
<dbReference type="NCBIfam" id="TIGR01494">
    <property type="entry name" value="ATPase_P-type"/>
    <property type="match status" value="2"/>
</dbReference>
<accession>A0A7J7HKC8</accession>
<name>A0A7J7HKC8_CAMSI</name>
<dbReference type="GO" id="GO:0140327">
    <property type="term" value="F:flippase activity"/>
    <property type="evidence" value="ECO:0007669"/>
    <property type="project" value="UniProtKB-ARBA"/>
</dbReference>
<dbReference type="PANTHER" id="PTHR24092:SF91">
    <property type="entry name" value="PHOSPHOLIPID-TRANSPORTING ATPASE 1"/>
    <property type="match status" value="1"/>
</dbReference>
<reference evidence="19 20" key="2">
    <citation type="submission" date="2020-07" db="EMBL/GenBank/DDBJ databases">
        <title>Genome assembly of wild tea tree DASZ reveals pedigree and selection history of tea varieties.</title>
        <authorList>
            <person name="Zhang W."/>
        </authorList>
    </citation>
    <scope>NUCLEOTIDE SEQUENCE [LARGE SCALE GENOMIC DNA]</scope>
    <source>
        <strain evidence="20">cv. G240</strain>
        <tissue evidence="19">Leaf</tissue>
    </source>
</reference>
<feature type="binding site" evidence="14">
    <location>
        <position position="304"/>
    </location>
    <ligand>
        <name>ATP</name>
        <dbReference type="ChEBI" id="CHEBI:30616"/>
    </ligand>
</feature>
<dbReference type="Gene3D" id="2.70.150.10">
    <property type="entry name" value="Calcium-transporting ATPase, cytoplasmic transduction domain A"/>
    <property type="match status" value="1"/>
</dbReference>
<keyword evidence="4 16" id="KW-0812">Transmembrane</keyword>
<feature type="binding site" evidence="15">
    <location>
        <position position="709"/>
    </location>
    <ligand>
        <name>Mg(2+)</name>
        <dbReference type="ChEBI" id="CHEBI:18420"/>
    </ligand>
</feature>
<feature type="domain" description="P-type ATPase A" evidence="17">
    <location>
        <begin position="18"/>
        <end position="82"/>
    </location>
</feature>
<dbReference type="InterPro" id="IPR032630">
    <property type="entry name" value="P_typ_ATPase_c"/>
</dbReference>
<keyword evidence="11 16" id="KW-0472">Membrane</keyword>
<dbReference type="InterPro" id="IPR018303">
    <property type="entry name" value="ATPase_P-typ_P_site"/>
</dbReference>
<feature type="transmembrane region" description="Helical" evidence="16">
    <location>
        <begin position="905"/>
        <end position="928"/>
    </location>
</feature>
<dbReference type="Pfam" id="PF16212">
    <property type="entry name" value="PhoLip_ATPase_C"/>
    <property type="match status" value="1"/>
</dbReference>
<dbReference type="Proteomes" id="UP000593564">
    <property type="component" value="Unassembled WGS sequence"/>
</dbReference>
<feature type="binding site" evidence="15">
    <location>
        <position position="303"/>
    </location>
    <ligand>
        <name>Mg(2+)</name>
        <dbReference type="ChEBI" id="CHEBI:18420"/>
    </ligand>
</feature>
<evidence type="ECO:0000256" key="11">
    <source>
        <dbReference type="ARBA" id="ARBA00023136"/>
    </source>
</evidence>
<dbReference type="SUPFAM" id="SSF81665">
    <property type="entry name" value="Calcium ATPase, transmembrane domain M"/>
    <property type="match status" value="1"/>
</dbReference>
<dbReference type="InterPro" id="IPR006539">
    <property type="entry name" value="P-type_ATPase_IV"/>
</dbReference>
<dbReference type="SFLD" id="SFLDF00027">
    <property type="entry name" value="p-type_atpase"/>
    <property type="match status" value="1"/>
</dbReference>
<dbReference type="InterPro" id="IPR023298">
    <property type="entry name" value="ATPase_P-typ_TM_dom_sf"/>
</dbReference>
<dbReference type="PRINTS" id="PR00119">
    <property type="entry name" value="CATATPASE"/>
</dbReference>
<dbReference type="Pfam" id="PF13246">
    <property type="entry name" value="Cation_ATPase"/>
    <property type="match status" value="1"/>
</dbReference>
<evidence type="ECO:0000259" key="17">
    <source>
        <dbReference type="Pfam" id="PF00122"/>
    </source>
</evidence>
<dbReference type="SUPFAM" id="SSF81653">
    <property type="entry name" value="Calcium ATPase, transduction domain A"/>
    <property type="match status" value="1"/>
</dbReference>
<evidence type="ECO:0000256" key="13">
    <source>
        <dbReference type="PIRSR" id="PIRSR606539-1"/>
    </source>
</evidence>
<dbReference type="GO" id="GO:0005783">
    <property type="term" value="C:endoplasmic reticulum"/>
    <property type="evidence" value="ECO:0007669"/>
    <property type="project" value="UniProtKB-ARBA"/>
</dbReference>
<dbReference type="GO" id="GO:0045332">
    <property type="term" value="P:phospholipid translocation"/>
    <property type="evidence" value="ECO:0007669"/>
    <property type="project" value="TreeGrafter"/>
</dbReference>
<evidence type="ECO:0000256" key="10">
    <source>
        <dbReference type="ARBA" id="ARBA00022989"/>
    </source>
</evidence>
<evidence type="ECO:0000256" key="12">
    <source>
        <dbReference type="ARBA" id="ARBA00034036"/>
    </source>
</evidence>
<proteinExistence type="inferred from homology"/>
<feature type="transmembrane region" description="Helical" evidence="16">
    <location>
        <begin position="873"/>
        <end position="893"/>
    </location>
</feature>
<dbReference type="AlphaFoldDB" id="A0A7J7HKC8"/>
<dbReference type="InterPro" id="IPR044492">
    <property type="entry name" value="P_typ_ATPase_HD_dom"/>
</dbReference>
<evidence type="ECO:0000256" key="7">
    <source>
        <dbReference type="ARBA" id="ARBA00022840"/>
    </source>
</evidence>
<dbReference type="EMBL" id="JACBKZ010000004">
    <property type="protein sequence ID" value="KAF5952434.1"/>
    <property type="molecule type" value="Genomic_DNA"/>
</dbReference>
<dbReference type="PROSITE" id="PS00154">
    <property type="entry name" value="ATPASE_E1_E2"/>
    <property type="match status" value="1"/>
</dbReference>
<dbReference type="Gene3D" id="3.40.1110.10">
    <property type="entry name" value="Calcium-transporting ATPase, cytoplasmic domain N"/>
    <property type="match status" value="1"/>
</dbReference>
<feature type="binding site" evidence="14">
    <location>
        <position position="454"/>
    </location>
    <ligand>
        <name>ATP</name>
        <dbReference type="ChEBI" id="CHEBI:30616"/>
    </ligand>
</feature>
<keyword evidence="7 14" id="KW-0067">ATP-binding</keyword>
<feature type="binding site" evidence="14">
    <location>
        <position position="685"/>
    </location>
    <ligand>
        <name>ATP</name>
        <dbReference type="ChEBI" id="CHEBI:30616"/>
    </ligand>
</feature>
<evidence type="ECO:0000256" key="5">
    <source>
        <dbReference type="ARBA" id="ARBA00022723"/>
    </source>
</evidence>
<feature type="active site" description="4-aspartylphosphate intermediate" evidence="13">
    <location>
        <position position="303"/>
    </location>
</feature>
<dbReference type="SUPFAM" id="SSF81660">
    <property type="entry name" value="Metal cation-transporting ATPase, ATP-binding domain N"/>
    <property type="match status" value="1"/>
</dbReference>
<dbReference type="SUPFAM" id="SSF56784">
    <property type="entry name" value="HAD-like"/>
    <property type="match status" value="1"/>
</dbReference>
<feature type="binding site" evidence="14">
    <location>
        <position position="305"/>
    </location>
    <ligand>
        <name>ATP</name>
        <dbReference type="ChEBI" id="CHEBI:30616"/>
    </ligand>
</feature>
<dbReference type="FunFam" id="3.40.50.1000:FF:000001">
    <property type="entry name" value="Phospholipid-transporting ATPase IC"/>
    <property type="match status" value="1"/>
</dbReference>
<comment type="cofactor">
    <cofactor evidence="15">
        <name>Mg(2+)</name>
        <dbReference type="ChEBI" id="CHEBI:18420"/>
    </cofactor>
</comment>
<evidence type="ECO:0000256" key="14">
    <source>
        <dbReference type="PIRSR" id="PIRSR606539-2"/>
    </source>
</evidence>
<comment type="catalytic activity">
    <reaction evidence="12 16">
        <text>ATP + H2O + phospholipidSide 1 = ADP + phosphate + phospholipidSide 2.</text>
        <dbReference type="EC" id="7.6.2.1"/>
    </reaction>
</comment>
<dbReference type="GO" id="GO:0016887">
    <property type="term" value="F:ATP hydrolysis activity"/>
    <property type="evidence" value="ECO:0007669"/>
    <property type="project" value="InterPro"/>
</dbReference>
<dbReference type="GO" id="GO:0000287">
    <property type="term" value="F:magnesium ion binding"/>
    <property type="evidence" value="ECO:0007669"/>
    <property type="project" value="UniProtKB-UniRule"/>
</dbReference>
<feature type="binding site" evidence="14">
    <location>
        <position position="477"/>
    </location>
    <ligand>
        <name>ATP</name>
        <dbReference type="ChEBI" id="CHEBI:30616"/>
    </ligand>
</feature>
<feature type="transmembrane region" description="Helical" evidence="16">
    <location>
        <begin position="837"/>
        <end position="861"/>
    </location>
</feature>
<feature type="binding site" evidence="14">
    <location>
        <position position="413"/>
    </location>
    <ligand>
        <name>ATP</name>
        <dbReference type="ChEBI" id="CHEBI:30616"/>
    </ligand>
</feature>
<dbReference type="Gene3D" id="3.40.50.1000">
    <property type="entry name" value="HAD superfamily/HAD-like"/>
    <property type="match status" value="1"/>
</dbReference>
<feature type="binding site" evidence="14">
    <location>
        <position position="709"/>
    </location>
    <ligand>
        <name>ATP</name>
        <dbReference type="ChEBI" id="CHEBI:30616"/>
    </ligand>
</feature>
<evidence type="ECO:0000256" key="8">
    <source>
        <dbReference type="ARBA" id="ARBA00022842"/>
    </source>
</evidence>
<feature type="transmembrane region" description="Helical" evidence="16">
    <location>
        <begin position="934"/>
        <end position="954"/>
    </location>
</feature>
<keyword evidence="10 16" id="KW-1133">Transmembrane helix</keyword>
<feature type="binding site" evidence="15">
    <location>
        <position position="305"/>
    </location>
    <ligand>
        <name>Mg(2+)</name>
        <dbReference type="ChEBI" id="CHEBI:18420"/>
    </ligand>
</feature>
<feature type="transmembrane region" description="Helical" evidence="16">
    <location>
        <begin position="767"/>
        <end position="785"/>
    </location>
</feature>
<evidence type="ECO:0000256" key="16">
    <source>
        <dbReference type="RuleBase" id="RU362033"/>
    </source>
</evidence>
<dbReference type="EC" id="7.6.2.1" evidence="16"/>
<dbReference type="InterPro" id="IPR023214">
    <property type="entry name" value="HAD_sf"/>
</dbReference>
<evidence type="ECO:0000256" key="3">
    <source>
        <dbReference type="ARBA" id="ARBA00008109"/>
    </source>
</evidence>
<protein>
    <recommendedName>
        <fullName evidence="16">Phospholipid-transporting ATPase</fullName>
        <ecNumber evidence="16">7.6.2.1</ecNumber>
    </recommendedName>
</protein>
<keyword evidence="20" id="KW-1185">Reference proteome</keyword>
<dbReference type="FunFam" id="3.40.50.1000:FF:000023">
    <property type="entry name" value="Phospholipid-transporting ATPase"/>
    <property type="match status" value="1"/>
</dbReference>
<evidence type="ECO:0000256" key="6">
    <source>
        <dbReference type="ARBA" id="ARBA00022741"/>
    </source>
</evidence>
<dbReference type="InterPro" id="IPR059000">
    <property type="entry name" value="ATPase_P-type_domA"/>
</dbReference>
<organism evidence="19 20">
    <name type="scientific">Camellia sinensis</name>
    <name type="common">Tea plant</name>
    <name type="synonym">Thea sinensis</name>
    <dbReference type="NCBI Taxonomy" id="4442"/>
    <lineage>
        <taxon>Eukaryota</taxon>
        <taxon>Viridiplantae</taxon>
        <taxon>Streptophyta</taxon>
        <taxon>Embryophyta</taxon>
        <taxon>Tracheophyta</taxon>
        <taxon>Spermatophyta</taxon>
        <taxon>Magnoliopsida</taxon>
        <taxon>eudicotyledons</taxon>
        <taxon>Gunneridae</taxon>
        <taxon>Pentapetalae</taxon>
        <taxon>asterids</taxon>
        <taxon>Ericales</taxon>
        <taxon>Theaceae</taxon>
        <taxon>Camellia</taxon>
    </lineage>
</organism>
<gene>
    <name evidence="19" type="ORF">HYC85_010378</name>
</gene>
<dbReference type="InterPro" id="IPR001757">
    <property type="entry name" value="P_typ_ATPase"/>
</dbReference>
<dbReference type="Pfam" id="PF00122">
    <property type="entry name" value="E1-E2_ATPase"/>
    <property type="match status" value="1"/>
</dbReference>
<dbReference type="InterPro" id="IPR008250">
    <property type="entry name" value="ATPase_P-typ_transduc_dom_A_sf"/>
</dbReference>
<dbReference type="InterPro" id="IPR023299">
    <property type="entry name" value="ATPase_P-typ_cyto_dom_N"/>
</dbReference>
<feature type="transmembrane region" description="Helical" evidence="16">
    <location>
        <begin position="175"/>
        <end position="200"/>
    </location>
</feature>
<dbReference type="NCBIfam" id="TIGR01652">
    <property type="entry name" value="ATPase-Plipid"/>
    <property type="match status" value="1"/>
</dbReference>
<evidence type="ECO:0000256" key="15">
    <source>
        <dbReference type="PIRSR" id="PIRSR606539-3"/>
    </source>
</evidence>
<evidence type="ECO:0000259" key="18">
    <source>
        <dbReference type="Pfam" id="PF16212"/>
    </source>
</evidence>
<feature type="transmembrane region" description="Helical" evidence="16">
    <location>
        <begin position="234"/>
        <end position="255"/>
    </location>
</feature>
<dbReference type="PANTHER" id="PTHR24092">
    <property type="entry name" value="PROBABLE PHOSPHOLIPID-TRANSPORTING ATPASE"/>
    <property type="match status" value="1"/>
</dbReference>
<feature type="binding site" evidence="14">
    <location>
        <position position="679"/>
    </location>
    <ligand>
        <name>ATP</name>
        <dbReference type="ChEBI" id="CHEBI:30616"/>
    </ligand>
</feature>
<feature type="binding site" evidence="14">
    <location>
        <position position="575"/>
    </location>
    <ligand>
        <name>ATP</name>
        <dbReference type="ChEBI" id="CHEBI:30616"/>
    </ligand>
</feature>
<dbReference type="SFLD" id="SFLDG00002">
    <property type="entry name" value="C1.7:_P-type_atpase_like"/>
    <property type="match status" value="1"/>
</dbReference>
<keyword evidence="6 14" id="KW-0547">Nucleotide-binding</keyword>
<evidence type="ECO:0000256" key="2">
    <source>
        <dbReference type="ARBA" id="ARBA00004308"/>
    </source>
</evidence>
<dbReference type="InterPro" id="IPR036412">
    <property type="entry name" value="HAD-like_sf"/>
</dbReference>
<feature type="transmembrane region" description="Helical" evidence="16">
    <location>
        <begin position="791"/>
        <end position="809"/>
    </location>
</feature>
<feature type="binding site" evidence="14">
    <location>
        <position position="708"/>
    </location>
    <ligand>
        <name>ATP</name>
        <dbReference type="ChEBI" id="CHEBI:30616"/>
    </ligand>
</feature>
<feature type="domain" description="P-type ATPase C-terminal" evidence="18">
    <location>
        <begin position="731"/>
        <end position="962"/>
    </location>
</feature>
<comment type="caution">
    <text evidence="19">The sequence shown here is derived from an EMBL/GenBank/DDBJ whole genome shotgun (WGS) entry which is preliminary data.</text>
</comment>
<feature type="binding site" evidence="15">
    <location>
        <position position="705"/>
    </location>
    <ligand>
        <name>Mg(2+)</name>
        <dbReference type="ChEBI" id="CHEBI:18420"/>
    </ligand>
</feature>
<evidence type="ECO:0000256" key="1">
    <source>
        <dbReference type="ARBA" id="ARBA00004141"/>
    </source>
</evidence>
<dbReference type="GO" id="GO:0005886">
    <property type="term" value="C:plasma membrane"/>
    <property type="evidence" value="ECO:0007669"/>
    <property type="project" value="TreeGrafter"/>
</dbReference>
<feature type="binding site" evidence="14">
    <location>
        <position position="574"/>
    </location>
    <ligand>
        <name>ATP</name>
        <dbReference type="ChEBI" id="CHEBI:30616"/>
    </ligand>
</feature>